<dbReference type="Proteomes" id="UP000278334">
    <property type="component" value="Chromosome"/>
</dbReference>
<reference evidence="1 2" key="1">
    <citation type="submission" date="2017-11" db="EMBL/GenBank/DDBJ databases">
        <title>Genome sequence of the bacterial symbiont EPR9N from a vent mussel Bathymodiolus thermophilus.</title>
        <authorList>
            <person name="Won Y.-J."/>
        </authorList>
    </citation>
    <scope>NUCLEOTIDE SEQUENCE [LARGE SCALE GENOMIC DNA]</scope>
    <source>
        <strain evidence="1 2">EPR9N</strain>
    </source>
</reference>
<proteinExistence type="predicted"/>
<protein>
    <submittedName>
        <fullName evidence="1">Uncharacterized protein</fullName>
    </submittedName>
</protein>
<dbReference type="KEGG" id="bthg:MS2017_1984"/>
<evidence type="ECO:0000313" key="1">
    <source>
        <dbReference type="EMBL" id="AYQ57642.1"/>
    </source>
</evidence>
<dbReference type="EMBL" id="CP024634">
    <property type="protein sequence ID" value="AYQ57642.1"/>
    <property type="molecule type" value="Genomic_DNA"/>
</dbReference>
<sequence length="116" mass="13576">MQNKIITLTENDNIFDYLGDEITTVISVLESIYLNTDDYGLSPKNKAIILGLDKIHYYNDDLFNLFTNEVLTKEDILEKYYIKVFNYDLTNKFEPPKILLSLTIMEVFKHNLKKSA</sequence>
<organism evidence="1 2">
    <name type="scientific">Bathymodiolus thermophilus thioautotrophic gill symbiont</name>
    <dbReference type="NCBI Taxonomy" id="2360"/>
    <lineage>
        <taxon>Bacteria</taxon>
        <taxon>Pseudomonadati</taxon>
        <taxon>Pseudomonadota</taxon>
        <taxon>Gammaproteobacteria</taxon>
        <taxon>sulfur-oxidizing symbionts</taxon>
    </lineage>
</organism>
<name>A0A3G3IQ89_9GAMM</name>
<dbReference type="RefSeq" id="WP_122952064.1">
    <property type="nucleotide sequence ID" value="NZ_CP024634.1"/>
</dbReference>
<gene>
    <name evidence="1" type="ORF">MS2017_1984</name>
</gene>
<evidence type="ECO:0000313" key="2">
    <source>
        <dbReference type="Proteomes" id="UP000278334"/>
    </source>
</evidence>
<dbReference type="AlphaFoldDB" id="A0A3G3IQ89"/>
<accession>A0A3G3IQ89</accession>